<feature type="domain" description="6-Cys" evidence="10">
    <location>
        <begin position="453"/>
        <end position="594"/>
    </location>
</feature>
<accession>A0A1J1GSF0</accession>
<dbReference type="InterPro" id="IPR051444">
    <property type="entry name" value="Parasite_Repro/Invasion_Surf"/>
</dbReference>
<keyword evidence="12" id="KW-1185">Reference proteome</keyword>
<sequence>MIKHFFLTFLVYTIVKKHNIGTNESLKKNDSTFRLLHDERHLKHLNKVNITKKGKNKNEIILSLRKPKGLLEKKGITENKTHKIIPNENCLQNKLFSQKLSEKFHYEEIKTNVTKKNSEYTKRVSTDYKDNDSIIKNGEFRKTTIKEKFYIFLSKTIKKKAFLLIKEKIYYFREMYSRYTNYSESKMMREKENEKWENSLKSFLIKYMIKFLHIHNQSFEKTTNKYNFLVSHFTTFNDLNISINNNSMLKKRILNESGPPKKYLSKNDRREKEREDEYEKDDEEGDEDNEEYENNDEEYKDNEKDENNDEEYEDNEEYENDDEEYKDNEKYESNKEEYQDNEIYDDNEEEYEDNENNEIEYDDDEIYEYVKGEYEDNEKHKQYFTKKENAIKGMEDEFEDYEDIEEEDIVTTLEDEPHEIDDTIDGGYETTEDGDLSIIESSFDKYSSDNTNKEYVCDFTEKLKPTEAASKVKKCKFQIEEPMVKVKIICPLKASVEKKFDNIDYFPKKAPYVVLVEETKKLKEKKISELIYGVIVPPKNKEKKNNFDQGVIEFILPPLVQKKTVFYFICDNSKTVEDSNKGNRGVAEITIEPYGKLIKGCNYSEANKNFFTNNLDVKKPGPPCYFQLNSNEIGGIIFPTDTKSTTCFEEMIPYTNAAKWNKEKKSITDLINNSVIYNKEMNEKYFNVKYVSIPASFKDNLNLFCSFTLNDDKVHLVYVSINQEINFSLFEIFESFVKINKTIQIATKTDGKNEYTCDFTDKLDKVLEHEKKLLICRKSLKEFDKVTMKCNKNVVKYKNMEVMPESLKAGNEVIQFNLNAQYYLLKKYMNFTLRNNKFLNDYPSYFIFPFYKVAKDEFKNNPFLKTYKDTGLFEGTTSADGLVKLFSFLDTQEKVAINEKIRYLNIKVNDSDENILDVTFQVPPYIDSNEPFYFMMGCNNNKDGGNTGIVELLISKNEDLIKGCNFHDVKIDYFTKNIASSTHECTIDAYIDDIIGFNCLKTTYDDDVDPTEINLDPPECFKKVYKTGAKKDIVEILKDAQVYNINDKKTPIFLKIPPHSLSVDTEISCKCTLKSQEKVMKINVKSAKTAKDKEEIKKKAINQDNIYICEHRDFIEPKEMKKANQNIEHTCEIEVKDFLNYVEVFCPSNDYAIYNNINITYNTKKPQNVPAYKPFSEKELDTLVPHAELLRKTEELILIYNKEKVDLPHLYLFFPFYIKDDVEFNIACDNSATQYNDKKGDKLIYQITIPKRDKKVKGCSFKSKKSDIFENEVDGNNCVIDASPKDIIGFVCPSGTIKLTSCFRDAVVDNSFVNLAQMLYLEDNLANYTFGHKFSYIEVPSLIEKDISFKCLCIDLKKDYKVNFVLSARVVDKIFDKLKITYGDYSESLSKGTIVTNYKSVYLSEKPSRIVRLFNSVEKKIVADAGDPESILETLDTLEDTDPDLFKYDPMDSLHLEDEDGHDVLESIYNEKVEEEILADLTSLEITPSETYTLQVNIKAPKIIAPKEVNDQSFVCDFSKKSLIIPDPTQTKELKEIHCYSLLKPLDTLYVKCPTEKTKYATAKTKTSEADDEDEKYVISLINGEEADVPEEGALDDTTFGNMFDKMKLKPDTFFEKVMNESDDAVKDITEVLPGSIYTTMKVIKKSNPFDSYAAIVIPPVVLKETYLKVECNNNEYKVTENVAGFKGIIHLDIAKNEKKIKGCDFSTTSSKILTTGMAIVDSQEKECPIEIDKDEAFGIICDNNTTLDPEGCFQEVYDKSAKKKKFKELIPNIGIYTLHNSKKKIAYAKAPLDYLNKLTFSCACKKNITTKGTMKVTLNKDEIELEDMKSVNAVKHNDVNLCNFYDNPDLSFESNPTKVVLCKIEPEMFSEVVIQLPILGVENTDNDALKKFSLKPEFVKGEDFKIISDSQKEVYISEALKGVFGNRHFNFEKSKKKGHGFSFFVPPVINNVHLKLIINEKPDSSALKQRGLIYIFLKKSIDEDSLMVCDFTTGTTSLTDSLPPSKEKECNVRIKKGDIFGIICPKGFSLIPQGCFSSVILEYYKNSPDDNEEIDYISNLKYSLKPKEALEILGEDHRELEDIQNLDSYSNITEILNFHNYNIGNLPLDYKKYYTASYSKVPETFNSIISFSCNCYNPENSAFGIMTVQTENTNFEILQSNDIKKEIILPYRDENVINEGDKDNILKNSTNHRCDFTNESFFNLIEGKIQKNICTIDAKALDVITVKCPHTKGFVAKEELPVIGSEDKKLNITFDEKEFVTYIEETNNTFSLKDIYVRNFYGISIDELKNLGKLKADWDDNHIFYPPKVLEDVIVDNKVINLRKKLPGVLFLKVKIGEEDKTRHLPTDGVSRFLIPPYINEDFSFQIFCGKSTAKKPKKDNTSLGIIQVNISANKNLIDGCDFVNPEKSPNSIFIHNKNLENPLICDISLIPNRTVGINCPNKQLKPENCFEETYYVNEEGLGATADAFNDSPKEKIINIIKNATAISNTEYKENTYSYLMLPKSFEEGIDLKKVFVCTCDNNIIKMKIEEKSMTIDKDEKIGKELCTYDHIKKISTCDIMEGMDASTVKENTVVEYTANLSRWDKLIIKYPTTEKANYEKIFVNPLNLKTKVLFKNEPINIDNILPGSIILDKYDSRTKISEYTLRIPPFVPKSVDFTLEFNNSLTSTIQSSNKIFGTIARIHVNVNEGHREVKGCDFTGKYQDLFSHSYKPKPSESKECTITIGNNDFSGFACLSHFKIKPDNCFSSIYDNNASKRVKKLTDISTNAEHDFIKQNNLGHSLSYITFNNETKKLHFSCKCDSSYSSYTINIVFEPDQEPSLHQPRAIIKYVDLKENSFSKHLRHK</sequence>
<dbReference type="GO" id="GO:0009986">
    <property type="term" value="C:cell surface"/>
    <property type="evidence" value="ECO:0007669"/>
    <property type="project" value="UniProtKB-SubCell"/>
</dbReference>
<dbReference type="Proteomes" id="UP000220797">
    <property type="component" value="Unassembled WGS sequence"/>
</dbReference>
<evidence type="ECO:0000256" key="5">
    <source>
        <dbReference type="ARBA" id="ARBA00022737"/>
    </source>
</evidence>
<keyword evidence="6" id="KW-0472">Membrane</keyword>
<feature type="domain" description="6-Cys" evidence="10">
    <location>
        <begin position="753"/>
        <end position="957"/>
    </location>
</feature>
<dbReference type="InterPro" id="IPR010884">
    <property type="entry name" value="6_CYS_dom"/>
</dbReference>
<gene>
    <name evidence="11" type="primary">P230</name>
    <name evidence="11" type="ORF">PGAL8A_00016000</name>
</gene>
<dbReference type="PROSITE" id="PS51701">
    <property type="entry name" value="6_CYS"/>
    <property type="match status" value="13"/>
</dbReference>
<dbReference type="OrthoDB" id="369933at2759"/>
<feature type="compositionally biased region" description="Acidic residues" evidence="9">
    <location>
        <begin position="278"/>
        <end position="326"/>
    </location>
</feature>
<evidence type="ECO:0000256" key="2">
    <source>
        <dbReference type="ARBA" id="ARBA00004241"/>
    </source>
</evidence>
<keyword evidence="7" id="KW-1015">Disulfide bond</keyword>
<feature type="domain" description="6-Cys" evidence="10">
    <location>
        <begin position="1700"/>
        <end position="1829"/>
    </location>
</feature>
<proteinExistence type="predicted"/>
<evidence type="ECO:0000256" key="4">
    <source>
        <dbReference type="ARBA" id="ARBA00022729"/>
    </source>
</evidence>
<keyword evidence="4" id="KW-0732">Signal</keyword>
<dbReference type="InterPro" id="IPR038160">
    <property type="entry name" value="6_CYS_dom_sf"/>
</dbReference>
<feature type="region of interest" description="Disordered" evidence="9">
    <location>
        <begin position="254"/>
        <end position="364"/>
    </location>
</feature>
<evidence type="ECO:0000313" key="11">
    <source>
        <dbReference type="EMBL" id="CRG95391.1"/>
    </source>
</evidence>
<feature type="compositionally biased region" description="Acidic residues" evidence="9">
    <location>
        <begin position="339"/>
        <end position="364"/>
    </location>
</feature>
<feature type="domain" description="6-Cys" evidence="10">
    <location>
        <begin position="2191"/>
        <end position="2395"/>
    </location>
</feature>
<feature type="compositionally biased region" description="Basic and acidic residues" evidence="9">
    <location>
        <begin position="265"/>
        <end position="277"/>
    </location>
</feature>
<feature type="domain" description="6-Cys" evidence="10">
    <location>
        <begin position="1105"/>
        <end position="1252"/>
    </location>
</feature>
<keyword evidence="5" id="KW-0677">Repeat</keyword>
<feature type="domain" description="6-Cys" evidence="10">
    <location>
        <begin position="2694"/>
        <end position="2838"/>
    </location>
</feature>
<dbReference type="RefSeq" id="XP_028528202.1">
    <property type="nucleotide sequence ID" value="XM_028671562.1"/>
</dbReference>
<reference evidence="11" key="1">
    <citation type="submission" date="2015-04" db="EMBL/GenBank/DDBJ databases">
        <authorList>
            <consortium name="Pathogen Informatics"/>
        </authorList>
    </citation>
    <scope>NUCLEOTIDE SEQUENCE [LARGE SCALE GENOMIC DNA]</scope>
    <source>
        <strain evidence="11">8A</strain>
    </source>
</reference>
<evidence type="ECO:0000256" key="6">
    <source>
        <dbReference type="ARBA" id="ARBA00023136"/>
    </source>
</evidence>
<dbReference type="SMART" id="SM00970">
    <property type="entry name" value="s48_45"/>
    <property type="match status" value="8"/>
</dbReference>
<feature type="compositionally biased region" description="Basic and acidic residues" evidence="9">
    <location>
        <begin position="327"/>
        <end position="338"/>
    </location>
</feature>
<protein>
    <submittedName>
        <fullName evidence="11">Transmission-blocking target antigen s230, putative</fullName>
    </submittedName>
</protein>
<organism evidence="11 12">
    <name type="scientific">Plasmodium gallinaceum</name>
    <dbReference type="NCBI Taxonomy" id="5849"/>
    <lineage>
        <taxon>Eukaryota</taxon>
        <taxon>Sar</taxon>
        <taxon>Alveolata</taxon>
        <taxon>Apicomplexa</taxon>
        <taxon>Aconoidasida</taxon>
        <taxon>Haemosporida</taxon>
        <taxon>Plasmodiidae</taxon>
        <taxon>Plasmodium</taxon>
        <taxon>Plasmodium (Haemamoeba)</taxon>
    </lineage>
</organism>
<comment type="caution">
    <text evidence="11">The sequence shown here is derived from an EMBL/GenBank/DDBJ whole genome shotgun (WGS) entry which is preliminary data.</text>
</comment>
<evidence type="ECO:0000256" key="9">
    <source>
        <dbReference type="SAM" id="MobiDB-lite"/>
    </source>
</evidence>
<dbReference type="VEuPathDB" id="PlasmoDB:PGAL8A_00016000"/>
<dbReference type="GeneID" id="39728682"/>
<dbReference type="GO" id="GO:0005886">
    <property type="term" value="C:plasma membrane"/>
    <property type="evidence" value="ECO:0007669"/>
    <property type="project" value="UniProtKB-SubCell"/>
</dbReference>
<dbReference type="OMA" id="EYTCDFT"/>
<feature type="domain" description="6-Cys" evidence="10">
    <location>
        <begin position="1986"/>
        <end position="2154"/>
    </location>
</feature>
<evidence type="ECO:0000313" key="12">
    <source>
        <dbReference type="Proteomes" id="UP000220797"/>
    </source>
</evidence>
<comment type="subcellular location">
    <subcellularLocation>
        <location evidence="1">Cell membrane</location>
    </subcellularLocation>
    <subcellularLocation>
        <location evidence="2">Cell surface</location>
    </subcellularLocation>
</comment>
<feature type="domain" description="6-Cys" evidence="10">
    <location>
        <begin position="597"/>
        <end position="730"/>
    </location>
</feature>
<feature type="domain" description="6-Cys" evidence="10">
    <location>
        <begin position="960"/>
        <end position="1094"/>
    </location>
</feature>
<keyword evidence="8" id="KW-0325">Glycoprotein</keyword>
<evidence type="ECO:0000256" key="7">
    <source>
        <dbReference type="ARBA" id="ARBA00023157"/>
    </source>
</evidence>
<dbReference type="EMBL" id="CVMV01000033">
    <property type="protein sequence ID" value="CRG95391.1"/>
    <property type="molecule type" value="Genomic_DNA"/>
</dbReference>
<keyword evidence="3" id="KW-1003">Cell membrane</keyword>
<evidence type="ECO:0000259" key="10">
    <source>
        <dbReference type="PROSITE" id="PS51701"/>
    </source>
</evidence>
<evidence type="ECO:0000256" key="1">
    <source>
        <dbReference type="ARBA" id="ARBA00004236"/>
    </source>
</evidence>
<dbReference type="PANTHER" id="PTHR38796">
    <property type="match status" value="1"/>
</dbReference>
<evidence type="ECO:0000256" key="3">
    <source>
        <dbReference type="ARBA" id="ARBA00022475"/>
    </source>
</evidence>
<dbReference type="Gene3D" id="2.60.40.2860">
    <property type="match status" value="9"/>
</dbReference>
<feature type="domain" description="6-Cys" evidence="10">
    <location>
        <begin position="2398"/>
        <end position="2542"/>
    </location>
</feature>
<feature type="domain" description="6-Cys" evidence="10">
    <location>
        <begin position="2555"/>
        <end position="2691"/>
    </location>
</feature>
<feature type="domain" description="6-Cys" evidence="10">
    <location>
        <begin position="1512"/>
        <end position="1697"/>
    </location>
</feature>
<dbReference type="PANTHER" id="PTHR38796:SF1">
    <property type="entry name" value="ANCHORED PROTEIN, PUTATIVE (AFU_ORTHOLOGUE AFUA_4G09600)-RELATED"/>
    <property type="match status" value="1"/>
</dbReference>
<dbReference type="Pfam" id="PF07422">
    <property type="entry name" value="s48_45"/>
    <property type="match status" value="7"/>
</dbReference>
<name>A0A1J1GSF0_PLAGA</name>
<evidence type="ECO:0000256" key="8">
    <source>
        <dbReference type="ARBA" id="ARBA00023180"/>
    </source>
</evidence>
<feature type="domain" description="6-Cys" evidence="10">
    <location>
        <begin position="1255"/>
        <end position="1378"/>
    </location>
</feature>